<dbReference type="Pfam" id="PF01478">
    <property type="entry name" value="Peptidase_A24"/>
    <property type="match status" value="1"/>
</dbReference>
<dbReference type="Gene3D" id="1.20.120.1220">
    <property type="match status" value="1"/>
</dbReference>
<dbReference type="RefSeq" id="WP_387959061.1">
    <property type="nucleotide sequence ID" value="NZ_JBHTBT010000018.1"/>
</dbReference>
<dbReference type="InterPro" id="IPR000045">
    <property type="entry name" value="Prepilin_IV_endopep_pep"/>
</dbReference>
<keyword evidence="1" id="KW-1133">Transmembrane helix</keyword>
<dbReference type="EC" id="3.4.23.-" evidence="3"/>
<organism evidence="3 4">
    <name type="scientific">Gordonia phosphorivorans</name>
    <dbReference type="NCBI Taxonomy" id="1056982"/>
    <lineage>
        <taxon>Bacteria</taxon>
        <taxon>Bacillati</taxon>
        <taxon>Actinomycetota</taxon>
        <taxon>Actinomycetes</taxon>
        <taxon>Mycobacteriales</taxon>
        <taxon>Gordoniaceae</taxon>
        <taxon>Gordonia</taxon>
    </lineage>
</organism>
<protein>
    <submittedName>
        <fullName evidence="3">A24 family peptidase</fullName>
        <ecNumber evidence="3">3.4.23.-</ecNumber>
    </submittedName>
</protein>
<keyword evidence="3" id="KW-0378">Hydrolase</keyword>
<evidence type="ECO:0000259" key="2">
    <source>
        <dbReference type="Pfam" id="PF01478"/>
    </source>
</evidence>
<keyword evidence="4" id="KW-1185">Reference proteome</keyword>
<feature type="transmembrane region" description="Helical" evidence="1">
    <location>
        <begin position="56"/>
        <end position="77"/>
    </location>
</feature>
<evidence type="ECO:0000313" key="4">
    <source>
        <dbReference type="Proteomes" id="UP001589783"/>
    </source>
</evidence>
<feature type="transmembrane region" description="Helical" evidence="1">
    <location>
        <begin position="97"/>
        <end position="121"/>
    </location>
</feature>
<reference evidence="3 4" key="1">
    <citation type="submission" date="2024-09" db="EMBL/GenBank/DDBJ databases">
        <authorList>
            <person name="Sun Q."/>
            <person name="Mori K."/>
        </authorList>
    </citation>
    <scope>NUCLEOTIDE SEQUENCE [LARGE SCALE GENOMIC DNA]</scope>
    <source>
        <strain evidence="3 4">CCM 7957</strain>
    </source>
</reference>
<dbReference type="GO" id="GO:0016787">
    <property type="term" value="F:hydrolase activity"/>
    <property type="evidence" value="ECO:0007669"/>
    <property type="project" value="UniProtKB-KW"/>
</dbReference>
<sequence length="153" mass="14869">MDSPAAAGARVDSALGTTAATAHAERMGWLLAGYLVVLAAVDARTGRLPNVLIGPLLGASALVIAAAPAVGLAALTATVPYLIGFRARGCGGGDVKLAVGCGALLAVPASALLAVATAALLTLAQCRVTGRSAVPHAPALVAATIGWWLVGLG</sequence>
<evidence type="ECO:0000256" key="1">
    <source>
        <dbReference type="SAM" id="Phobius"/>
    </source>
</evidence>
<gene>
    <name evidence="3" type="ORF">ACFFJD_10925</name>
</gene>
<name>A0ABV6H9U5_9ACTN</name>
<feature type="transmembrane region" description="Helical" evidence="1">
    <location>
        <begin position="27"/>
        <end position="44"/>
    </location>
</feature>
<dbReference type="EMBL" id="JBHLWV010000020">
    <property type="protein sequence ID" value="MFC0315359.1"/>
    <property type="molecule type" value="Genomic_DNA"/>
</dbReference>
<proteinExistence type="predicted"/>
<feature type="transmembrane region" description="Helical" evidence="1">
    <location>
        <begin position="133"/>
        <end position="150"/>
    </location>
</feature>
<comment type="caution">
    <text evidence="3">The sequence shown here is derived from an EMBL/GenBank/DDBJ whole genome shotgun (WGS) entry which is preliminary data.</text>
</comment>
<dbReference type="Proteomes" id="UP001589783">
    <property type="component" value="Unassembled WGS sequence"/>
</dbReference>
<accession>A0ABV6H9U5</accession>
<evidence type="ECO:0000313" key="3">
    <source>
        <dbReference type="EMBL" id="MFC0315359.1"/>
    </source>
</evidence>
<feature type="domain" description="Prepilin type IV endopeptidase peptidase" evidence="2">
    <location>
        <begin position="29"/>
        <end position="121"/>
    </location>
</feature>
<keyword evidence="1" id="KW-0472">Membrane</keyword>
<keyword evidence="1" id="KW-0812">Transmembrane</keyword>